<evidence type="ECO:0000259" key="3">
    <source>
        <dbReference type="Pfam" id="PF18862"/>
    </source>
</evidence>
<feature type="domain" description="ApeA N-terminal" evidence="3">
    <location>
        <begin position="13"/>
        <end position="257"/>
    </location>
</feature>
<dbReference type="Pfam" id="PF18739">
    <property type="entry name" value="HEPN_Apea"/>
    <property type="match status" value="1"/>
</dbReference>
<name>A0A3R7HDZ0_9BURK</name>
<dbReference type="RefSeq" id="WP_120347638.1">
    <property type="nucleotide sequence ID" value="NZ_MCAS01000037.1"/>
</dbReference>
<accession>A0A3R7HDZ0</accession>
<sequence length="443" mass="50174">MKTTGSYPEEQTHTGTFHLEESGESHEGVLSFGGGHWARLNFKNGAPRILSEGERIEQIILHTETGQSYTLCKCQLSGSVLYADYVFEADIGTPEFDQITVRFHEISEWFLRWQRINGSVGDQLTWTNISKPISVSVVTDDERFTLTSAYRGSIRTSGEKREIHEHVDFSFATGGKKFCLQDLKSKTHELSCLLSILVAYPTTISHVRIPYGDGHQCKVHFVTSARPERNLEDSGFWTNFFIQKSQLDDRWQTIFDHYYRSQYRKVCWVRVAGMQQYEGFWEYEALGYVTLLDKYVSIRSKGATKPAPVPPAATKLAEFRLLAGKSMPSVDEVQLDKLVELASRAFASTPFAFAEKYELAIKETDSDVVKIIALSATDFHQIKKIRDAIAHGDDPGLKEGDYTKVSDIVAKIKLLLTYWALLDFGLTTTDFLQYLKPHTVGCV</sequence>
<dbReference type="OrthoDB" id="9046428at2"/>
<dbReference type="Proteomes" id="UP000283709">
    <property type="component" value="Unassembled WGS sequence"/>
</dbReference>
<feature type="domain" description="Apea-like HEPN" evidence="2">
    <location>
        <begin position="347"/>
        <end position="429"/>
    </location>
</feature>
<reference evidence="4 5" key="1">
    <citation type="submission" date="2016-07" db="EMBL/GenBank/DDBJ databases">
        <title>Genome analysis of Burkholderia fungorum ES3-20.</title>
        <authorList>
            <person name="Xu D."/>
            <person name="Yao R."/>
            <person name="Zheng S."/>
        </authorList>
    </citation>
    <scope>NUCLEOTIDE SEQUENCE [LARGE SCALE GENOMIC DNA]</scope>
    <source>
        <strain evidence="4 5">ES3-20</strain>
    </source>
</reference>
<proteinExistence type="predicted"/>
<evidence type="ECO:0000313" key="4">
    <source>
        <dbReference type="EMBL" id="RKF36724.1"/>
    </source>
</evidence>
<feature type="region of interest" description="Disordered" evidence="1">
    <location>
        <begin position="1"/>
        <end position="22"/>
    </location>
</feature>
<evidence type="ECO:0000259" key="2">
    <source>
        <dbReference type="Pfam" id="PF18739"/>
    </source>
</evidence>
<comment type="caution">
    <text evidence="4">The sequence shown here is derived from an EMBL/GenBank/DDBJ whole genome shotgun (WGS) entry which is preliminary data.</text>
</comment>
<dbReference type="Pfam" id="PF18862">
    <property type="entry name" value="ApeA_NTD1"/>
    <property type="match status" value="1"/>
</dbReference>
<gene>
    <name evidence="4" type="ORF">BCY88_35405</name>
</gene>
<organism evidence="4 5">
    <name type="scientific">Paraburkholderia fungorum</name>
    <dbReference type="NCBI Taxonomy" id="134537"/>
    <lineage>
        <taxon>Bacteria</taxon>
        <taxon>Pseudomonadati</taxon>
        <taxon>Pseudomonadota</taxon>
        <taxon>Betaproteobacteria</taxon>
        <taxon>Burkholderiales</taxon>
        <taxon>Burkholderiaceae</taxon>
        <taxon>Paraburkholderia</taxon>
    </lineage>
</organism>
<dbReference type="EMBL" id="MCAS01000037">
    <property type="protein sequence ID" value="RKF36724.1"/>
    <property type="molecule type" value="Genomic_DNA"/>
</dbReference>
<dbReference type="AlphaFoldDB" id="A0A3R7HDZ0"/>
<evidence type="ECO:0000256" key="1">
    <source>
        <dbReference type="SAM" id="MobiDB-lite"/>
    </source>
</evidence>
<protein>
    <submittedName>
        <fullName evidence="4">Uncharacterized protein</fullName>
    </submittedName>
</protein>
<dbReference type="InterPro" id="IPR041229">
    <property type="entry name" value="HEPN_Apea"/>
</dbReference>
<evidence type="ECO:0000313" key="5">
    <source>
        <dbReference type="Proteomes" id="UP000283709"/>
    </source>
</evidence>
<dbReference type="InterPro" id="IPR041223">
    <property type="entry name" value="ApeA_NTD"/>
</dbReference>